<protein>
    <recommendedName>
        <fullName evidence="3">DUF1002 domain-containing protein</fullName>
    </recommendedName>
</protein>
<proteinExistence type="predicted"/>
<comment type="caution">
    <text evidence="1">The sequence shown here is derived from an EMBL/GenBank/DDBJ whole genome shotgun (WGS) entry which is preliminary data.</text>
</comment>
<dbReference type="EMBL" id="RHHQ01000005">
    <property type="protein sequence ID" value="RNB91476.1"/>
    <property type="molecule type" value="Genomic_DNA"/>
</dbReference>
<evidence type="ECO:0008006" key="3">
    <source>
        <dbReference type="Google" id="ProtNLM"/>
    </source>
</evidence>
<gene>
    <name evidence="1" type="ORF">EDM56_05415</name>
</gene>
<dbReference type="RefSeq" id="WP_122916868.1">
    <property type="nucleotide sequence ID" value="NZ_RHHQ01000005.1"/>
</dbReference>
<organism evidence="1 2">
    <name type="scientific">Brevibacillus fluminis</name>
    <dbReference type="NCBI Taxonomy" id="511487"/>
    <lineage>
        <taxon>Bacteria</taxon>
        <taxon>Bacillati</taxon>
        <taxon>Bacillota</taxon>
        <taxon>Bacilli</taxon>
        <taxon>Bacillales</taxon>
        <taxon>Paenibacillaceae</taxon>
        <taxon>Brevibacillus</taxon>
    </lineage>
</organism>
<evidence type="ECO:0000313" key="1">
    <source>
        <dbReference type="EMBL" id="RNB91476.1"/>
    </source>
</evidence>
<sequence length="86" mass="9670">MDINKWMNIAKGISKDKLKTDSGLKEVIRDLGKKAGKNLSDDDVSKYASMFRKMAKTEDVGSLLGKLQKKGVKTDDIKSIKRRLNK</sequence>
<keyword evidence="2" id="KW-1185">Reference proteome</keyword>
<dbReference type="Proteomes" id="UP000271031">
    <property type="component" value="Unassembled WGS sequence"/>
</dbReference>
<reference evidence="1 2" key="1">
    <citation type="submission" date="2018-10" db="EMBL/GenBank/DDBJ databases">
        <title>Phylogenomics of Brevibacillus.</title>
        <authorList>
            <person name="Dunlap C."/>
        </authorList>
    </citation>
    <scope>NUCLEOTIDE SEQUENCE [LARGE SCALE GENOMIC DNA]</scope>
    <source>
        <strain evidence="1 2">JCM 15716</strain>
    </source>
</reference>
<dbReference type="AlphaFoldDB" id="A0A3M8DTP5"/>
<accession>A0A3M8DTP5</accession>
<evidence type="ECO:0000313" key="2">
    <source>
        <dbReference type="Proteomes" id="UP000271031"/>
    </source>
</evidence>
<dbReference type="OrthoDB" id="2468607at2"/>
<name>A0A3M8DTP5_9BACL</name>